<keyword evidence="5" id="KW-0274">FAD</keyword>
<dbReference type="PROSITE" id="PS00624">
    <property type="entry name" value="GMC_OXRED_2"/>
    <property type="match status" value="1"/>
</dbReference>
<dbReference type="Proteomes" id="UP000037035">
    <property type="component" value="Unassembled WGS sequence"/>
</dbReference>
<evidence type="ECO:0000259" key="8">
    <source>
        <dbReference type="PROSITE" id="PS00624"/>
    </source>
</evidence>
<feature type="binding site" evidence="5">
    <location>
        <position position="274"/>
    </location>
    <ligand>
        <name>FAD</name>
        <dbReference type="ChEBI" id="CHEBI:57692"/>
    </ligand>
</feature>
<dbReference type="SUPFAM" id="SSF54373">
    <property type="entry name" value="FAD-linked reductases, C-terminal domain"/>
    <property type="match status" value="1"/>
</dbReference>
<proteinExistence type="inferred from homology"/>
<feature type="binding site" evidence="5">
    <location>
        <begin position="555"/>
        <end position="556"/>
    </location>
    <ligand>
        <name>FAD</name>
        <dbReference type="ChEBI" id="CHEBI:57692"/>
    </ligand>
</feature>
<evidence type="ECO:0000256" key="5">
    <source>
        <dbReference type="PIRSR" id="PIRSR000137-2"/>
    </source>
</evidence>
<feature type="binding site" evidence="5">
    <location>
        <begin position="600"/>
        <end position="601"/>
    </location>
    <ligand>
        <name>FAD</name>
        <dbReference type="ChEBI" id="CHEBI:57692"/>
    </ligand>
</feature>
<evidence type="ECO:0000313" key="10">
    <source>
        <dbReference type="Proteomes" id="UP000037035"/>
    </source>
</evidence>
<keyword evidence="7" id="KW-0732">Signal</keyword>
<evidence type="ECO:0000256" key="6">
    <source>
        <dbReference type="SAM" id="MobiDB-lite"/>
    </source>
</evidence>
<feature type="active site" description="Proton donor" evidence="4">
    <location>
        <position position="556"/>
    </location>
</feature>
<evidence type="ECO:0000256" key="1">
    <source>
        <dbReference type="ARBA" id="ARBA00001974"/>
    </source>
</evidence>
<keyword evidence="3" id="KW-0325">Glycoprotein</keyword>
<dbReference type="GO" id="GO:0016614">
    <property type="term" value="F:oxidoreductase activity, acting on CH-OH group of donors"/>
    <property type="evidence" value="ECO:0007669"/>
    <property type="project" value="InterPro"/>
</dbReference>
<dbReference type="PANTHER" id="PTHR11552:SF138">
    <property type="entry name" value="DEHYDROGENASE PKFF-RELATED"/>
    <property type="match status" value="1"/>
</dbReference>
<dbReference type="PIRSF" id="PIRSF000137">
    <property type="entry name" value="Alcohol_oxidase"/>
    <property type="match status" value="1"/>
</dbReference>
<accession>A0A0L6VP06</accession>
<organism evidence="9 10">
    <name type="scientific">Puccinia sorghi</name>
    <dbReference type="NCBI Taxonomy" id="27349"/>
    <lineage>
        <taxon>Eukaryota</taxon>
        <taxon>Fungi</taxon>
        <taxon>Dikarya</taxon>
        <taxon>Basidiomycota</taxon>
        <taxon>Pucciniomycotina</taxon>
        <taxon>Pucciniomycetes</taxon>
        <taxon>Pucciniales</taxon>
        <taxon>Pucciniaceae</taxon>
        <taxon>Puccinia</taxon>
    </lineage>
</organism>
<dbReference type="InterPro" id="IPR012132">
    <property type="entry name" value="GMC_OxRdtase"/>
</dbReference>
<comment type="similarity">
    <text evidence="2">Belongs to the GMC oxidoreductase family.</text>
</comment>
<dbReference type="GO" id="GO:0050660">
    <property type="term" value="F:flavin adenine dinucleotide binding"/>
    <property type="evidence" value="ECO:0007669"/>
    <property type="project" value="InterPro"/>
</dbReference>
<sequence>MALLLVLAYLLMWRLTLLAVNGEEHRYDYVVVGAGTAGMTIAARISEDPKVQVAVVEAGDDYDRLPVNKRLVDTPGSDTQGCGANPCENLVADNANDAIDWKLYTTPQAGANNRTARYAQGKTIGGSSARNFMMYHRATRGSLDKWAELTGDPEWTFENRFSDYQKSVSFTPPKHDLRQELPAARYDLRAFTQANGPVQISYPNTVQPFSKYMQLSLNEKGIPTSQDFNRGTLSGVQYPSTTIDPKDSHRSSSRAFYAAARARHNLVVYTNAMVRNIIFDESTPPRARGVEFIHAQTGNMSDQLIAKKEVIVSAGALRSPQLLMVSGIGPKDQLRAHKIPIRAENPNVGRGMQDQLSLIFFGPAYPVRLETRTRLVALPSYASAQYLNFTLRQLGPMTNNAADMISFERFNISKLVQLNAQLLSGYPDDWPHVEYLSAGGVVGDFSDLSRLNVLASKATGKEFATILAALVSPQSRGTVKLASSDASVPPLIDPGWLTHPVDQRMAIQAFKRTREFFSARAMQTILDGEEYLPGLSVRSDDQILEWIRNNLMTMWHASCTCSMGKKDQGGVLDSHFRVYGVKNLRVVDASAFPMLPPGHPQSTVYMIAERAASLIKKQNS</sequence>
<dbReference type="STRING" id="27349.A0A0L6VP06"/>
<dbReference type="Pfam" id="PF05199">
    <property type="entry name" value="GMC_oxred_C"/>
    <property type="match status" value="1"/>
</dbReference>
<dbReference type="InterPro" id="IPR000172">
    <property type="entry name" value="GMC_OxRdtase_N"/>
</dbReference>
<dbReference type="Gene3D" id="3.50.50.60">
    <property type="entry name" value="FAD/NAD(P)-binding domain"/>
    <property type="match status" value="1"/>
</dbReference>
<dbReference type="InterPro" id="IPR007867">
    <property type="entry name" value="GMC_OxRtase_C"/>
</dbReference>
<dbReference type="EMBL" id="LAVV01002998">
    <property type="protein sequence ID" value="KNZ62444.1"/>
    <property type="molecule type" value="Genomic_DNA"/>
</dbReference>
<dbReference type="GO" id="GO:0044550">
    <property type="term" value="P:secondary metabolite biosynthetic process"/>
    <property type="evidence" value="ECO:0007669"/>
    <property type="project" value="TreeGrafter"/>
</dbReference>
<feature type="signal peptide" evidence="7">
    <location>
        <begin position="1"/>
        <end position="19"/>
    </location>
</feature>
<dbReference type="Gene3D" id="3.30.560.10">
    <property type="entry name" value="Glucose Oxidase, domain 3"/>
    <property type="match status" value="1"/>
</dbReference>
<dbReference type="AlphaFoldDB" id="A0A0L6VP06"/>
<dbReference type="Pfam" id="PF00732">
    <property type="entry name" value="GMC_oxred_N"/>
    <property type="match status" value="1"/>
</dbReference>
<evidence type="ECO:0000256" key="2">
    <source>
        <dbReference type="ARBA" id="ARBA00010790"/>
    </source>
</evidence>
<dbReference type="InterPro" id="IPR036188">
    <property type="entry name" value="FAD/NAD-bd_sf"/>
</dbReference>
<dbReference type="PANTHER" id="PTHR11552">
    <property type="entry name" value="GLUCOSE-METHANOL-CHOLINE GMC OXIDOREDUCTASE"/>
    <property type="match status" value="1"/>
</dbReference>
<keyword evidence="10" id="KW-1185">Reference proteome</keyword>
<feature type="active site" description="Proton acceptor" evidence="4">
    <location>
        <position position="599"/>
    </location>
</feature>
<feature type="compositionally biased region" description="Polar residues" evidence="6">
    <location>
        <begin position="226"/>
        <end position="243"/>
    </location>
</feature>
<comment type="caution">
    <text evidence="9">The sequence shown here is derived from an EMBL/GenBank/DDBJ whole genome shotgun (WGS) entry which is preliminary data.</text>
</comment>
<gene>
    <name evidence="9" type="ORF">VP01_1269g1</name>
</gene>
<comment type="cofactor">
    <cofactor evidence="1 5">
        <name>FAD</name>
        <dbReference type="ChEBI" id="CHEBI:57692"/>
    </cofactor>
</comment>
<evidence type="ECO:0000313" key="9">
    <source>
        <dbReference type="EMBL" id="KNZ62444.1"/>
    </source>
</evidence>
<dbReference type="SUPFAM" id="SSF51905">
    <property type="entry name" value="FAD/NAD(P)-binding domain"/>
    <property type="match status" value="1"/>
</dbReference>
<evidence type="ECO:0000256" key="3">
    <source>
        <dbReference type="ARBA" id="ARBA00023180"/>
    </source>
</evidence>
<reference evidence="9 10" key="1">
    <citation type="submission" date="2015-08" db="EMBL/GenBank/DDBJ databases">
        <title>Next Generation Sequencing and Analysis of the Genome of Puccinia sorghi L Schw, the Causal Agent of Maize Common Rust.</title>
        <authorList>
            <person name="Rochi L."/>
            <person name="Burguener G."/>
            <person name="Darino M."/>
            <person name="Turjanski A."/>
            <person name="Kreff E."/>
            <person name="Dieguez M.J."/>
            <person name="Sacco F."/>
        </authorList>
    </citation>
    <scope>NUCLEOTIDE SEQUENCE [LARGE SCALE GENOMIC DNA]</scope>
    <source>
        <strain evidence="9 10">RO10H11247</strain>
    </source>
</reference>
<evidence type="ECO:0000256" key="7">
    <source>
        <dbReference type="SAM" id="SignalP"/>
    </source>
</evidence>
<dbReference type="VEuPathDB" id="FungiDB:VP01_1269g1"/>
<keyword evidence="5" id="KW-0285">Flavoprotein</keyword>
<dbReference type="OrthoDB" id="269227at2759"/>
<feature type="domain" description="Glucose-methanol-choline oxidoreductase N-terminal" evidence="8">
    <location>
        <begin position="315"/>
        <end position="329"/>
    </location>
</feature>
<evidence type="ECO:0000256" key="4">
    <source>
        <dbReference type="PIRSR" id="PIRSR000137-1"/>
    </source>
</evidence>
<feature type="chain" id="PRO_5005568697" description="Glucose-methanol-choline oxidoreductase N-terminal domain-containing protein" evidence="7">
    <location>
        <begin position="20"/>
        <end position="620"/>
    </location>
</feature>
<feature type="region of interest" description="Disordered" evidence="6">
    <location>
        <begin position="226"/>
        <end position="249"/>
    </location>
</feature>
<name>A0A0L6VP06_9BASI</name>
<protein>
    <recommendedName>
        <fullName evidence="8">Glucose-methanol-choline oxidoreductase N-terminal domain-containing protein</fullName>
    </recommendedName>
</protein>